<organism evidence="3 4">
    <name type="scientific">Gimibacter soli</name>
    <dbReference type="NCBI Taxonomy" id="3024400"/>
    <lineage>
        <taxon>Bacteria</taxon>
        <taxon>Pseudomonadati</taxon>
        <taxon>Pseudomonadota</taxon>
        <taxon>Alphaproteobacteria</taxon>
        <taxon>Kordiimonadales</taxon>
        <taxon>Temperatibacteraceae</taxon>
        <taxon>Gimibacter</taxon>
    </lineage>
</organism>
<feature type="domain" description="PepSY" evidence="2">
    <location>
        <begin position="40"/>
        <end position="93"/>
    </location>
</feature>
<protein>
    <submittedName>
        <fullName evidence="3">PepSY domain-containing protein</fullName>
    </submittedName>
</protein>
<keyword evidence="1" id="KW-0732">Signal</keyword>
<evidence type="ECO:0000313" key="3">
    <source>
        <dbReference type="EMBL" id="WCL55284.1"/>
    </source>
</evidence>
<gene>
    <name evidence="3" type="ORF">PH603_05875</name>
</gene>
<feature type="signal peptide" evidence="1">
    <location>
        <begin position="1"/>
        <end position="19"/>
    </location>
</feature>
<keyword evidence="4" id="KW-1185">Reference proteome</keyword>
<dbReference type="RefSeq" id="WP_289505075.1">
    <property type="nucleotide sequence ID" value="NZ_CP116805.1"/>
</dbReference>
<evidence type="ECO:0000259" key="2">
    <source>
        <dbReference type="Pfam" id="PF03413"/>
    </source>
</evidence>
<dbReference type="EMBL" id="CP116805">
    <property type="protein sequence ID" value="WCL55284.1"/>
    <property type="molecule type" value="Genomic_DNA"/>
</dbReference>
<accession>A0AAE9XX97</accession>
<reference evidence="3" key="1">
    <citation type="submission" date="2023-01" db="EMBL/GenBank/DDBJ databases">
        <title>The genome sequence of Kordiimonadaceae bacterium 6D33.</title>
        <authorList>
            <person name="Liu Y."/>
        </authorList>
    </citation>
    <scope>NUCLEOTIDE SEQUENCE</scope>
    <source>
        <strain evidence="3">6D33</strain>
    </source>
</reference>
<dbReference type="InterPro" id="IPR025711">
    <property type="entry name" value="PepSY"/>
</dbReference>
<dbReference type="Pfam" id="PF03413">
    <property type="entry name" value="PepSY"/>
    <property type="match status" value="1"/>
</dbReference>
<dbReference type="Proteomes" id="UP001217500">
    <property type="component" value="Chromosome"/>
</dbReference>
<evidence type="ECO:0000256" key="1">
    <source>
        <dbReference type="SAM" id="SignalP"/>
    </source>
</evidence>
<dbReference type="Gene3D" id="3.10.450.40">
    <property type="match status" value="2"/>
</dbReference>
<dbReference type="AlphaFoldDB" id="A0AAE9XX97"/>
<sequence>MLSPLYRLAAALVVTVAIGASVASQMVQKTDTETPVLIGVTRAVEIAEAALNANLLRADLNTRDDKLTYQIDLAKAGEYFRVWIDAKDGELVKADKPFSSNLWADLFDGGRLKAAATMPPAGPRLRALEAEVRGKVQHVRFDLEDNRAQYEIDVTTGAGTAELVLDALSGEQSPRR</sequence>
<evidence type="ECO:0000313" key="4">
    <source>
        <dbReference type="Proteomes" id="UP001217500"/>
    </source>
</evidence>
<feature type="chain" id="PRO_5042001862" evidence="1">
    <location>
        <begin position="20"/>
        <end position="176"/>
    </location>
</feature>
<proteinExistence type="predicted"/>
<dbReference type="KEGG" id="gso:PH603_05875"/>
<name>A0AAE9XX97_9PROT</name>